<dbReference type="Proteomes" id="UP000182060">
    <property type="component" value="Chromosome"/>
</dbReference>
<name>A0AAC9NHV2_9BURK</name>
<evidence type="ECO:0000313" key="1">
    <source>
        <dbReference type="EMBL" id="APC00177.1"/>
    </source>
</evidence>
<gene>
    <name evidence="1" type="ORF">AOC25_00280</name>
</gene>
<dbReference type="AlphaFoldDB" id="A0AAC9NHV2"/>
<sequence length="231" mass="25235">MIGLLLPFDGILNAVPTAPNNTHLDLTSAIEISRRPAPAQPQVVSILDLSSYSDADPAAFEYLSEKPYGFVILGLTELTPTLARAIAKWVDSPFFIFEKLYYLDRGNAQILSASGANLDLGAVQNLSGETVEALAQTNGHLHLSLETISLAMGRALKKHNGSLSLDLSVEPTYGAALELANHQGHELFIYRLMQRPSEAFISALSSNIEKTINFERQPISGDFYFIELMRG</sequence>
<protein>
    <submittedName>
        <fullName evidence="1">Uncharacterized protein</fullName>
    </submittedName>
</protein>
<proteinExistence type="predicted"/>
<dbReference type="EMBL" id="CP015017">
    <property type="protein sequence ID" value="APC00177.1"/>
    <property type="molecule type" value="Genomic_DNA"/>
</dbReference>
<accession>A0AAC9NHV2</accession>
<organism evidence="1 2">
    <name type="scientific">Polynucleobacter asymbioticus</name>
    <dbReference type="NCBI Taxonomy" id="576611"/>
    <lineage>
        <taxon>Bacteria</taxon>
        <taxon>Pseudomonadati</taxon>
        <taxon>Pseudomonadota</taxon>
        <taxon>Betaproteobacteria</taxon>
        <taxon>Burkholderiales</taxon>
        <taxon>Burkholderiaceae</taxon>
        <taxon>Polynucleobacter</taxon>
    </lineage>
</organism>
<evidence type="ECO:0000313" key="2">
    <source>
        <dbReference type="Proteomes" id="UP000182060"/>
    </source>
</evidence>
<reference evidence="1" key="1">
    <citation type="journal article" date="2017" name="Appl. Environ. Microbiol.">
        <title>Microdiversification of a pelagic Polynucleobacter species is mainly driven by acquisition of genomic islands from a partially interspecific gene pool.</title>
        <authorList>
            <person name="Hoetzinger M."/>
            <person name="Hahn M.W."/>
            <person name="Jezberova J."/>
            <person name="Schmidt J."/>
            <person name="Koll U."/>
        </authorList>
    </citation>
    <scope>NUCLEOTIDE SEQUENCE</scope>
    <source>
        <strain evidence="1">MWH-RechtKol4</strain>
    </source>
</reference>